<dbReference type="AlphaFoldDB" id="A0A263D8F7"/>
<keyword evidence="3" id="KW-1185">Reference proteome</keyword>
<feature type="signal peptide" evidence="1">
    <location>
        <begin position="1"/>
        <end position="33"/>
    </location>
</feature>
<dbReference type="InParanoid" id="A0A263D8F7"/>
<dbReference type="Pfam" id="PF01674">
    <property type="entry name" value="Lipase_2"/>
    <property type="match status" value="1"/>
</dbReference>
<dbReference type="RefSeq" id="WP_094862283.1">
    <property type="nucleotide sequence ID" value="NZ_NKYE01000004.1"/>
</dbReference>
<keyword evidence="1" id="KW-0732">Signal</keyword>
<dbReference type="OrthoDB" id="8871309at2"/>
<evidence type="ECO:0000313" key="3">
    <source>
        <dbReference type="Proteomes" id="UP000242444"/>
    </source>
</evidence>
<gene>
    <name evidence="2" type="ORF">CFN78_09675</name>
</gene>
<dbReference type="GO" id="GO:0016787">
    <property type="term" value="F:hydrolase activity"/>
    <property type="evidence" value="ECO:0007669"/>
    <property type="project" value="InterPro"/>
</dbReference>
<accession>A0A263D8F7</accession>
<dbReference type="GO" id="GO:0016042">
    <property type="term" value="P:lipid catabolic process"/>
    <property type="evidence" value="ECO:0007669"/>
    <property type="project" value="InterPro"/>
</dbReference>
<dbReference type="SUPFAM" id="SSF53474">
    <property type="entry name" value="alpha/beta-Hydrolases"/>
    <property type="match status" value="1"/>
</dbReference>
<feature type="chain" id="PRO_5012379255" evidence="1">
    <location>
        <begin position="34"/>
        <end position="318"/>
    </location>
</feature>
<organism evidence="2 3">
    <name type="scientific">Amycolatopsis antarctica</name>
    <dbReference type="NCBI Taxonomy" id="1854586"/>
    <lineage>
        <taxon>Bacteria</taxon>
        <taxon>Bacillati</taxon>
        <taxon>Actinomycetota</taxon>
        <taxon>Actinomycetes</taxon>
        <taxon>Pseudonocardiales</taxon>
        <taxon>Pseudonocardiaceae</taxon>
        <taxon>Amycolatopsis</taxon>
    </lineage>
</organism>
<dbReference type="EMBL" id="NKYE01000004">
    <property type="protein sequence ID" value="OZM73766.1"/>
    <property type="molecule type" value="Genomic_DNA"/>
</dbReference>
<sequence length="318" mass="33193">MSRTPPRRVLGATVTALLSVAALLFGSGHTASAAPARQTYPVVYSLAGGFVANPGSLDPNRAPAGSNIWSCEPSPEKPEPVILLHGLGGNQGLNFPAISPLLANNGYCVFSLTYGKQWWLPTVGGLRSMPDSARELSALVDRVLTTTGASKVKLVGHSEGTTIASYYLKALDGAKKADALVGFSPNYAGTTLYGLTELAQNLPPFLNAVLESVCMSCKEFGRGTPFMDELNAGGTAAVPGVTYTNIQPALEEVVLPNSSGQLDVPNATNHRVDEGCAADLSDHVSVVTSKRGNQIMLNALDPADAKPLPCAFNPPFLS</sequence>
<evidence type="ECO:0000313" key="2">
    <source>
        <dbReference type="EMBL" id="OZM73766.1"/>
    </source>
</evidence>
<dbReference type="Gene3D" id="3.40.50.1820">
    <property type="entry name" value="alpha/beta hydrolase"/>
    <property type="match status" value="1"/>
</dbReference>
<dbReference type="InterPro" id="IPR002918">
    <property type="entry name" value="Lipase_EstA/Esterase_EstB"/>
</dbReference>
<dbReference type="InterPro" id="IPR029058">
    <property type="entry name" value="AB_hydrolase_fold"/>
</dbReference>
<evidence type="ECO:0000256" key="1">
    <source>
        <dbReference type="SAM" id="SignalP"/>
    </source>
</evidence>
<dbReference type="Proteomes" id="UP000242444">
    <property type="component" value="Unassembled WGS sequence"/>
</dbReference>
<reference evidence="2 3" key="1">
    <citation type="submission" date="2017-07" db="EMBL/GenBank/DDBJ databases">
        <title>Amycolatopsis antarcticus sp. nov., isolated from the surface of an Antarcticus brown macroalga.</title>
        <authorList>
            <person name="Wang J."/>
            <person name="Leiva S."/>
            <person name="Huang J."/>
            <person name="Huang Y."/>
        </authorList>
    </citation>
    <scope>NUCLEOTIDE SEQUENCE [LARGE SCALE GENOMIC DNA]</scope>
    <source>
        <strain evidence="2 3">AU-G6</strain>
    </source>
</reference>
<name>A0A263D8F7_9PSEU</name>
<protein>
    <submittedName>
        <fullName evidence="2">Lipase</fullName>
    </submittedName>
</protein>
<proteinExistence type="predicted"/>
<comment type="caution">
    <text evidence="2">The sequence shown here is derived from an EMBL/GenBank/DDBJ whole genome shotgun (WGS) entry which is preliminary data.</text>
</comment>